<reference evidence="2" key="1">
    <citation type="journal article" date="2022" name="Nat. Microbiol.">
        <title>Unique mobile elements and scalable gene flow at the prokaryote-eukaryote boundary revealed by circularized Asgard archaea genomes.</title>
        <authorList>
            <person name="Wu F."/>
            <person name="Speth D.R."/>
            <person name="Philosof A."/>
            <person name="Cremiere A."/>
            <person name="Narayanan A."/>
            <person name="Barco R.A."/>
            <person name="Connon S.A."/>
            <person name="Amend J.P."/>
            <person name="Antoshechkin I.A."/>
            <person name="Orphan V.J."/>
        </authorList>
    </citation>
    <scope>NUCLEOTIDE SEQUENCE</scope>
    <source>
        <strain evidence="2">PM71</strain>
    </source>
</reference>
<protein>
    <submittedName>
        <fullName evidence="2">Alpha/beta hydrolase</fullName>
    </submittedName>
</protein>
<dbReference type="PANTHER" id="PTHR43798">
    <property type="entry name" value="MONOACYLGLYCEROL LIPASE"/>
    <property type="match status" value="1"/>
</dbReference>
<evidence type="ECO:0000313" key="2">
    <source>
        <dbReference type="EMBL" id="UJG40214.1"/>
    </source>
</evidence>
<dbReference type="EMBL" id="CP084166">
    <property type="protein sequence ID" value="UJG40214.1"/>
    <property type="molecule type" value="Genomic_DNA"/>
</dbReference>
<dbReference type="GO" id="GO:0016020">
    <property type="term" value="C:membrane"/>
    <property type="evidence" value="ECO:0007669"/>
    <property type="project" value="TreeGrafter"/>
</dbReference>
<name>A0A9Y1FKX5_9ARCH</name>
<dbReference type="InterPro" id="IPR050266">
    <property type="entry name" value="AB_hydrolase_sf"/>
</dbReference>
<accession>A0A9Y1FKX5</accession>
<dbReference type="InterPro" id="IPR029058">
    <property type="entry name" value="AB_hydrolase_fold"/>
</dbReference>
<evidence type="ECO:0000259" key="1">
    <source>
        <dbReference type="Pfam" id="PF00561"/>
    </source>
</evidence>
<dbReference type="Pfam" id="PF00561">
    <property type="entry name" value="Abhydrolase_1"/>
    <property type="match status" value="1"/>
</dbReference>
<dbReference type="Proteomes" id="UP001201020">
    <property type="component" value="Chromosome"/>
</dbReference>
<dbReference type="AlphaFoldDB" id="A0A9Y1FKX5"/>
<keyword evidence="2" id="KW-0378">Hydrolase</keyword>
<feature type="domain" description="AB hydrolase-1" evidence="1">
    <location>
        <begin position="27"/>
        <end position="150"/>
    </location>
</feature>
<organism evidence="2">
    <name type="scientific">Candidatus Heimdallarchaeum aukensis</name>
    <dbReference type="NCBI Taxonomy" id="2876573"/>
    <lineage>
        <taxon>Archaea</taxon>
        <taxon>Promethearchaeati</taxon>
        <taxon>Candidatus Heimdallarchaeota</taxon>
        <taxon>Candidatus Heimdallarchaeia (ex Rinke et al. 2021) (nom. nud.)</taxon>
        <taxon>Candidatus Heimdallarchaeales</taxon>
        <taxon>Candidatus Heimdallarchaeaceae</taxon>
        <taxon>Candidatus Heimdallarchaeum</taxon>
    </lineage>
</organism>
<dbReference type="Gene3D" id="3.40.50.1820">
    <property type="entry name" value="alpha/beta hydrolase"/>
    <property type="match status" value="1"/>
</dbReference>
<dbReference type="InterPro" id="IPR000073">
    <property type="entry name" value="AB_hydrolase_1"/>
</dbReference>
<sequence>MQEFTSHLLPFNENHSLHYLKIGESENAIILIHGGDRKFQNAQYWTPLFHDLSNSFTVFAIDLLGHGDSIPGESLAQSQRVPIETQIEVLKKFSDKVLINYEKKIWVGRSYGANVVLHFTNKYPEVVTHLSLIAPAVFSIFVENLSDIVKNKPLMLFWAENDPIVPFSNNHFFLKHFTDCKLVNAGTITCSETEKWRAHTPEMEKKDLFLSSFLASLR</sequence>
<proteinExistence type="predicted"/>
<dbReference type="PANTHER" id="PTHR43798:SF33">
    <property type="entry name" value="HYDROLASE, PUTATIVE (AFU_ORTHOLOGUE AFUA_2G14860)-RELATED"/>
    <property type="match status" value="1"/>
</dbReference>
<dbReference type="GO" id="GO:0016787">
    <property type="term" value="F:hydrolase activity"/>
    <property type="evidence" value="ECO:0007669"/>
    <property type="project" value="UniProtKB-KW"/>
</dbReference>
<dbReference type="SUPFAM" id="SSF53474">
    <property type="entry name" value="alpha/beta-Hydrolases"/>
    <property type="match status" value="1"/>
</dbReference>
<gene>
    <name evidence="2" type="ORF">K9W45_10275</name>
</gene>